<keyword evidence="1" id="KW-1133">Transmembrane helix</keyword>
<proteinExistence type="predicted"/>
<dbReference type="RefSeq" id="WP_120745204.1">
    <property type="nucleotide sequence ID" value="NZ_RBAH01000001.1"/>
</dbReference>
<comment type="caution">
    <text evidence="2">The sequence shown here is derived from an EMBL/GenBank/DDBJ whole genome shotgun (WGS) entry which is preliminary data.</text>
</comment>
<evidence type="ECO:0000256" key="1">
    <source>
        <dbReference type="SAM" id="Phobius"/>
    </source>
</evidence>
<accession>A0A3B0CQ55</accession>
<feature type="transmembrane region" description="Helical" evidence="1">
    <location>
        <begin position="36"/>
        <end position="54"/>
    </location>
</feature>
<feature type="transmembrane region" description="Helical" evidence="1">
    <location>
        <begin position="7"/>
        <end position="24"/>
    </location>
</feature>
<keyword evidence="1" id="KW-0812">Transmembrane</keyword>
<reference evidence="2 3" key="1">
    <citation type="journal article" date="2007" name="Int. J. Syst. Evol. Microbiol.">
        <title>Paenibacillus ginsengarvi sp. nov., isolated from soil from ginseng cultivation.</title>
        <authorList>
            <person name="Yoon M.H."/>
            <person name="Ten L.N."/>
            <person name="Im W.T."/>
        </authorList>
    </citation>
    <scope>NUCLEOTIDE SEQUENCE [LARGE SCALE GENOMIC DNA]</scope>
    <source>
        <strain evidence="2 3">KCTC 13059</strain>
    </source>
</reference>
<dbReference type="AlphaFoldDB" id="A0A3B0CQ55"/>
<evidence type="ECO:0000313" key="2">
    <source>
        <dbReference type="EMBL" id="RKN86498.1"/>
    </source>
</evidence>
<sequence length="134" mass="14682">MIGTVRWNLIVGLGGFLLTFFMSMSENFIWRALLHGMYSFLILFAVVYALRWVLGTLAGLKNVAAPNESADASAGQAVNETTPDDQEMLNQMLKDQLSAGSDDSFIPLQPKKLVSVSDTAPEKLAGALRQMKEE</sequence>
<organism evidence="2 3">
    <name type="scientific">Paenibacillus ginsengarvi</name>
    <dbReference type="NCBI Taxonomy" id="400777"/>
    <lineage>
        <taxon>Bacteria</taxon>
        <taxon>Bacillati</taxon>
        <taxon>Bacillota</taxon>
        <taxon>Bacilli</taxon>
        <taxon>Bacillales</taxon>
        <taxon>Paenibacillaceae</taxon>
        <taxon>Paenibacillus</taxon>
    </lineage>
</organism>
<protein>
    <submittedName>
        <fullName evidence="2">Uncharacterized protein</fullName>
    </submittedName>
</protein>
<name>A0A3B0CQ55_9BACL</name>
<keyword evidence="3" id="KW-1185">Reference proteome</keyword>
<gene>
    <name evidence="2" type="ORF">D7M11_00565</name>
</gene>
<dbReference type="EMBL" id="RBAH01000001">
    <property type="protein sequence ID" value="RKN86498.1"/>
    <property type="molecule type" value="Genomic_DNA"/>
</dbReference>
<dbReference type="Proteomes" id="UP000282311">
    <property type="component" value="Unassembled WGS sequence"/>
</dbReference>
<evidence type="ECO:0000313" key="3">
    <source>
        <dbReference type="Proteomes" id="UP000282311"/>
    </source>
</evidence>
<keyword evidence="1" id="KW-0472">Membrane</keyword>
<dbReference type="OrthoDB" id="2476549at2"/>